<keyword evidence="2" id="KW-0240">DNA-directed RNA polymerase</keyword>
<keyword evidence="4" id="KW-0539">Nucleus</keyword>
<feature type="region of interest" description="Disordered" evidence="5">
    <location>
        <begin position="1"/>
        <end position="113"/>
    </location>
</feature>
<dbReference type="EMBL" id="CM035424">
    <property type="protein sequence ID" value="KAH7352218.1"/>
    <property type="molecule type" value="Genomic_DNA"/>
</dbReference>
<comment type="caution">
    <text evidence="6">The sequence shown here is derived from an EMBL/GenBank/DDBJ whole genome shotgun (WGS) entry which is preliminary data.</text>
</comment>
<organism evidence="6 7">
    <name type="scientific">Ceratopteris richardii</name>
    <name type="common">Triangle waterfern</name>
    <dbReference type="NCBI Taxonomy" id="49495"/>
    <lineage>
        <taxon>Eukaryota</taxon>
        <taxon>Viridiplantae</taxon>
        <taxon>Streptophyta</taxon>
        <taxon>Embryophyta</taxon>
        <taxon>Tracheophyta</taxon>
        <taxon>Polypodiopsida</taxon>
        <taxon>Polypodiidae</taxon>
        <taxon>Polypodiales</taxon>
        <taxon>Pteridineae</taxon>
        <taxon>Pteridaceae</taxon>
        <taxon>Parkerioideae</taxon>
        <taxon>Ceratopteris</taxon>
    </lineage>
</organism>
<gene>
    <name evidence="6" type="ORF">KP509_19G035100</name>
</gene>
<evidence type="ECO:0000256" key="3">
    <source>
        <dbReference type="ARBA" id="ARBA00023163"/>
    </source>
</evidence>
<feature type="compositionally biased region" description="Basic and acidic residues" evidence="5">
    <location>
        <begin position="51"/>
        <end position="67"/>
    </location>
</feature>
<keyword evidence="7" id="KW-1185">Reference proteome</keyword>
<evidence type="ECO:0000256" key="2">
    <source>
        <dbReference type="ARBA" id="ARBA00022478"/>
    </source>
</evidence>
<dbReference type="Proteomes" id="UP000825935">
    <property type="component" value="Chromosome 19"/>
</dbReference>
<comment type="subcellular location">
    <subcellularLocation>
        <location evidence="1">Nucleus</location>
    </subcellularLocation>
</comment>
<dbReference type="PANTHER" id="PTHR13408:SF0">
    <property type="entry name" value="DNA-DIRECTED RNA POLYMERASE III SUBUNIT RPC4"/>
    <property type="match status" value="1"/>
</dbReference>
<feature type="compositionally biased region" description="Gly residues" evidence="5">
    <location>
        <begin position="89"/>
        <end position="106"/>
    </location>
</feature>
<accession>A0A8T2SNE7</accession>
<evidence type="ECO:0000313" key="6">
    <source>
        <dbReference type="EMBL" id="KAH7352218.1"/>
    </source>
</evidence>
<name>A0A8T2SNE7_CERRI</name>
<dbReference type="GO" id="GO:0042797">
    <property type="term" value="P:tRNA transcription by RNA polymerase III"/>
    <property type="evidence" value="ECO:0007669"/>
    <property type="project" value="TreeGrafter"/>
</dbReference>
<dbReference type="PANTHER" id="PTHR13408">
    <property type="entry name" value="DNA-DIRECTED RNA POLYMERASE III"/>
    <property type="match status" value="1"/>
</dbReference>
<protein>
    <recommendedName>
        <fullName evidence="8">DNA-directed RNA polymerase III subunit RPC4</fullName>
    </recommendedName>
</protein>
<dbReference type="InterPro" id="IPR007811">
    <property type="entry name" value="RPC4"/>
</dbReference>
<proteinExistence type="predicted"/>
<dbReference type="OMA" id="TPGLNCV"/>
<evidence type="ECO:0000256" key="4">
    <source>
        <dbReference type="ARBA" id="ARBA00023242"/>
    </source>
</evidence>
<evidence type="ECO:0000256" key="1">
    <source>
        <dbReference type="ARBA" id="ARBA00004123"/>
    </source>
</evidence>
<feature type="compositionally biased region" description="Basic and acidic residues" evidence="5">
    <location>
        <begin position="1"/>
        <end position="17"/>
    </location>
</feature>
<dbReference type="Pfam" id="PF05132">
    <property type="entry name" value="RNA_pol_Rpc4"/>
    <property type="match status" value="1"/>
</dbReference>
<evidence type="ECO:0000256" key="5">
    <source>
        <dbReference type="SAM" id="MobiDB-lite"/>
    </source>
</evidence>
<feature type="region of interest" description="Disordered" evidence="5">
    <location>
        <begin position="203"/>
        <end position="227"/>
    </location>
</feature>
<dbReference type="GO" id="GO:0005666">
    <property type="term" value="C:RNA polymerase III complex"/>
    <property type="evidence" value="ECO:0007669"/>
    <property type="project" value="InterPro"/>
</dbReference>
<evidence type="ECO:0008006" key="8">
    <source>
        <dbReference type="Google" id="ProtNLM"/>
    </source>
</evidence>
<keyword evidence="3" id="KW-0804">Transcription</keyword>
<dbReference type="OrthoDB" id="5836119at2759"/>
<feature type="compositionally biased region" description="Low complexity" evidence="5">
    <location>
        <begin position="72"/>
        <end position="88"/>
    </location>
</feature>
<evidence type="ECO:0000313" key="7">
    <source>
        <dbReference type="Proteomes" id="UP000825935"/>
    </source>
</evidence>
<sequence>MADDGLRKLTAKFEPKVPTRRSKKVAPVKSELGSGGEADLPGELLKLVKQSQEDAAARSARRPDIRAPTRVTFGSGTSTAGRAAAAFSKGGGSGTRGGGGGGGGGGGERKSSKTLDGYMNEQLMPDKQEEKLKVVQGWDLSKYYPVTLPLQKPGSREVDAEDQCGELDENAIPAADELGLMEPSDDDRYIFFQLPSFLPFTKPGTVGSTKPTENTISNGPSRSVKKADHIGPSTWLEDLPPGEMGKLLVYRSGAVKLQLGGISFEAVAGSQCVFAQELVAINAASQHCCFLGDITEKAVLVPAINEFLEGGSNEQKR</sequence>
<dbReference type="GO" id="GO:0003677">
    <property type="term" value="F:DNA binding"/>
    <property type="evidence" value="ECO:0007669"/>
    <property type="project" value="InterPro"/>
</dbReference>
<reference evidence="6" key="1">
    <citation type="submission" date="2021-08" db="EMBL/GenBank/DDBJ databases">
        <title>WGS assembly of Ceratopteris richardii.</title>
        <authorList>
            <person name="Marchant D.B."/>
            <person name="Chen G."/>
            <person name="Jenkins J."/>
            <person name="Shu S."/>
            <person name="Leebens-Mack J."/>
            <person name="Grimwood J."/>
            <person name="Schmutz J."/>
            <person name="Soltis P."/>
            <person name="Soltis D."/>
            <person name="Chen Z.-H."/>
        </authorList>
    </citation>
    <scope>NUCLEOTIDE SEQUENCE</scope>
    <source>
        <strain evidence="6">Whitten #5841</strain>
        <tissue evidence="6">Leaf</tissue>
    </source>
</reference>
<feature type="compositionally biased region" description="Polar residues" evidence="5">
    <location>
        <begin position="206"/>
        <end position="221"/>
    </location>
</feature>
<dbReference type="AlphaFoldDB" id="A0A8T2SNE7"/>